<organism evidence="2">
    <name type="scientific">Streptomyces haneummycinicus</name>
    <dbReference type="NCBI Taxonomy" id="3074435"/>
    <lineage>
        <taxon>Bacteria</taxon>
        <taxon>Bacillati</taxon>
        <taxon>Actinomycetota</taxon>
        <taxon>Actinomycetes</taxon>
        <taxon>Kitasatosporales</taxon>
        <taxon>Streptomycetaceae</taxon>
        <taxon>Streptomyces</taxon>
    </lineage>
</organism>
<protein>
    <submittedName>
        <fullName evidence="2">Uncharacterized protein</fullName>
    </submittedName>
</protein>
<accession>A0AAT9HF79</accession>
<name>A0AAT9HF79_9ACTN</name>
<feature type="region of interest" description="Disordered" evidence="1">
    <location>
        <begin position="1"/>
        <end position="52"/>
    </location>
</feature>
<reference evidence="2" key="1">
    <citation type="submission" date="2024-06" db="EMBL/GenBank/DDBJ databases">
        <authorList>
            <consortium name="consrtm"/>
            <person name="Uemura M."/>
            <person name="Terahara T."/>
        </authorList>
    </citation>
    <scope>NUCLEOTIDE SEQUENCE</scope>
    <source>
        <strain evidence="2">KM77-8</strain>
    </source>
</reference>
<dbReference type="EMBL" id="AP035768">
    <property type="protein sequence ID" value="BFO16016.1"/>
    <property type="molecule type" value="Genomic_DNA"/>
</dbReference>
<dbReference type="AlphaFoldDB" id="A0AAT9HF79"/>
<gene>
    <name evidence="2" type="ORF">SHKM778_24040</name>
</gene>
<evidence type="ECO:0000256" key="1">
    <source>
        <dbReference type="SAM" id="MobiDB-lite"/>
    </source>
</evidence>
<proteinExistence type="predicted"/>
<reference evidence="2" key="2">
    <citation type="submission" date="2024-07" db="EMBL/GenBank/DDBJ databases">
        <title>Streptomyces haneummycinica sp. nov., a new antibiotic-producing actinobacterium isolated from marine sediment.</title>
        <authorList>
            <person name="Uemura M."/>
            <person name="Hamada M."/>
            <person name="Hirano S."/>
            <person name="Kobayashi K."/>
            <person name="Ohshiro T."/>
            <person name="Kobayashi T."/>
            <person name="Terahara T."/>
        </authorList>
    </citation>
    <scope>NUCLEOTIDE SEQUENCE</scope>
    <source>
        <strain evidence="2">KM77-8</strain>
    </source>
</reference>
<evidence type="ECO:0000313" key="2">
    <source>
        <dbReference type="EMBL" id="BFO16016.1"/>
    </source>
</evidence>
<sequence length="90" mass="8770">MGDDVHVQVGSGVPGDGGADAGAEDVLPGRAAGGAEHDLGGVGAAREGEQGGRDVVADDVVEGAAEVLHQGALFDQGPGEAAVRPSLREM</sequence>